<reference evidence="4" key="1">
    <citation type="submission" date="2017-02" db="UniProtKB">
        <authorList>
            <consortium name="WormBaseParasite"/>
        </authorList>
    </citation>
    <scope>IDENTIFICATION</scope>
</reference>
<dbReference type="GO" id="GO:0034464">
    <property type="term" value="C:BBSome"/>
    <property type="evidence" value="ECO:0007669"/>
    <property type="project" value="InterPro"/>
</dbReference>
<evidence type="ECO:0000259" key="2">
    <source>
        <dbReference type="Pfam" id="PF23304"/>
    </source>
</evidence>
<dbReference type="InterPro" id="IPR011047">
    <property type="entry name" value="Quinoprotein_ADH-like_sf"/>
</dbReference>
<dbReference type="GO" id="GO:0005119">
    <property type="term" value="F:smoothened binding"/>
    <property type="evidence" value="ECO:0007669"/>
    <property type="project" value="TreeGrafter"/>
</dbReference>
<protein>
    <submittedName>
        <fullName evidence="4">BBS1 domain-containing protein</fullName>
    </submittedName>
</protein>
<dbReference type="GO" id="GO:0061512">
    <property type="term" value="P:protein localization to cilium"/>
    <property type="evidence" value="ECO:0007669"/>
    <property type="project" value="TreeGrafter"/>
</dbReference>
<name>A0A0N5AN52_9BILA</name>
<dbReference type="InterPro" id="IPR032728">
    <property type="entry name" value="BBS1_N"/>
</dbReference>
<dbReference type="Pfam" id="PF14779">
    <property type="entry name" value="BBS1"/>
    <property type="match status" value="1"/>
</dbReference>
<organism evidence="3 4">
    <name type="scientific">Syphacia muris</name>
    <dbReference type="NCBI Taxonomy" id="451379"/>
    <lineage>
        <taxon>Eukaryota</taxon>
        <taxon>Metazoa</taxon>
        <taxon>Ecdysozoa</taxon>
        <taxon>Nematoda</taxon>
        <taxon>Chromadorea</taxon>
        <taxon>Rhabditida</taxon>
        <taxon>Spirurina</taxon>
        <taxon>Oxyuridomorpha</taxon>
        <taxon>Oxyuroidea</taxon>
        <taxon>Oxyuridae</taxon>
        <taxon>Syphacia</taxon>
    </lineage>
</organism>
<dbReference type="Proteomes" id="UP000046393">
    <property type="component" value="Unplaced"/>
</dbReference>
<dbReference type="PANTHER" id="PTHR20870:SF0">
    <property type="entry name" value="BARDET-BIEDL SYNDROME 1 PROTEIN"/>
    <property type="match status" value="1"/>
</dbReference>
<dbReference type="GO" id="GO:0005813">
    <property type="term" value="C:centrosome"/>
    <property type="evidence" value="ECO:0007669"/>
    <property type="project" value="TreeGrafter"/>
</dbReference>
<dbReference type="GO" id="GO:0005113">
    <property type="term" value="F:patched binding"/>
    <property type="evidence" value="ECO:0007669"/>
    <property type="project" value="TreeGrafter"/>
</dbReference>
<sequence length="599" mass="67985">MSDNWIAALHDHNAGINTFLACTTLSDLQGDGDYKLVLADLGTIRYQLRLKVYRGIQLVGESILNELPSAIVSFNNEEGQSCLPAVAVASGSALLIYKNLKPFYKFNLPPIDVNKIEIEAWKKAKAGELNPKELYEVLTKLKDQAGVETTALSDKYVSFSDDKLEDAFKRYTSMEITQDDVATCMTTMKKSSLDANTIDYVVIGTESGKIYCIDSQAFTILAKFTIPGAPAFVYAAGMYDVDYRIFVCNRDSEIYILKRGVETVSKPSIAMKADVIGMCRVSKQLVVAANDQTVSFYSMKGKCLKQLKFESRVVGVEMFQYEPRQYLGVFVALEKEIRLYQDYLLVDYLKYQYIIKWFRFGQFGREEAALIVGTKDGGLIVHLFRRTARLEEKLDGKISISAQGRKLNVPKKTKTYIDQALRERENARTMHQVFQRDLFMLKLTTARAFAEMSELSMNTVSLEADKTVEISVEINGFGPVFRLATIIRTISKDVLGDLWLLFDYDPDFYDFEKAALPLPNLISEKKYIFDNTVTCQSPEKKISKEVRVYLTDCSRIIVSAVVSMPITRKNQFKYLIHLINSKYNSRPNRQQTSQLTVHP</sequence>
<evidence type="ECO:0000259" key="1">
    <source>
        <dbReference type="Pfam" id="PF14779"/>
    </source>
</evidence>
<dbReference type="InterPro" id="IPR015943">
    <property type="entry name" value="WD40/YVTN_repeat-like_dom_sf"/>
</dbReference>
<evidence type="ECO:0000313" key="4">
    <source>
        <dbReference type="WBParaSite" id="SMUV_0000602701-mRNA-1"/>
    </source>
</evidence>
<keyword evidence="3" id="KW-1185">Reference proteome</keyword>
<dbReference type="GO" id="GO:0005930">
    <property type="term" value="C:axoneme"/>
    <property type="evidence" value="ECO:0007669"/>
    <property type="project" value="TreeGrafter"/>
</dbReference>
<dbReference type="InterPro" id="IPR028784">
    <property type="entry name" value="BBS1"/>
</dbReference>
<dbReference type="Pfam" id="PF23304">
    <property type="entry name" value="GAE_BBS1"/>
    <property type="match status" value="1"/>
</dbReference>
<proteinExistence type="predicted"/>
<evidence type="ECO:0000313" key="3">
    <source>
        <dbReference type="Proteomes" id="UP000046393"/>
    </source>
</evidence>
<dbReference type="WBParaSite" id="SMUV_0000602701-mRNA-1">
    <property type="protein sequence ID" value="SMUV_0000602701-mRNA-1"/>
    <property type="gene ID" value="SMUV_0000602701"/>
</dbReference>
<dbReference type="STRING" id="451379.A0A0N5AN52"/>
<dbReference type="PANTHER" id="PTHR20870">
    <property type="entry name" value="BARDET-BIEDL SYNDROME 1 PROTEIN"/>
    <property type="match status" value="1"/>
</dbReference>
<dbReference type="InterPro" id="IPR056419">
    <property type="entry name" value="GAE_BBS1"/>
</dbReference>
<dbReference type="SUPFAM" id="SSF50998">
    <property type="entry name" value="Quinoprotein alcohol dehydrogenase-like"/>
    <property type="match status" value="1"/>
</dbReference>
<feature type="domain" description="Bardet-Biedl syndrome 1 N-terminal" evidence="1">
    <location>
        <begin position="5"/>
        <end position="258"/>
    </location>
</feature>
<accession>A0A0N5AN52</accession>
<dbReference type="Gene3D" id="2.130.10.10">
    <property type="entry name" value="YVTN repeat-like/Quinoprotein amine dehydrogenase"/>
    <property type="match status" value="1"/>
</dbReference>
<dbReference type="GO" id="GO:1905515">
    <property type="term" value="P:non-motile cilium assembly"/>
    <property type="evidence" value="ECO:0007669"/>
    <property type="project" value="InterPro"/>
</dbReference>
<dbReference type="AlphaFoldDB" id="A0A0N5AN52"/>
<feature type="domain" description="Bardet-Biedl syndrome 1 protein GAE" evidence="2">
    <location>
        <begin position="469"/>
        <end position="566"/>
    </location>
</feature>